<keyword evidence="2" id="KW-1185">Reference proteome</keyword>
<reference evidence="2" key="1">
    <citation type="submission" date="2013-09" db="EMBL/GenBank/DDBJ databases">
        <title>Corchorus olitorius genome sequencing.</title>
        <authorList>
            <person name="Alam M."/>
            <person name="Haque M.S."/>
            <person name="Islam M.S."/>
            <person name="Emdad E.M."/>
            <person name="Islam M.M."/>
            <person name="Ahmed B."/>
            <person name="Halim A."/>
            <person name="Hossen Q.M.M."/>
            <person name="Hossain M.Z."/>
            <person name="Ahmed R."/>
            <person name="Khan M.M."/>
            <person name="Islam R."/>
            <person name="Rashid M.M."/>
            <person name="Khan S.A."/>
            <person name="Rahman M.S."/>
            <person name="Alam M."/>
            <person name="Yahiya A.S."/>
            <person name="Khan M.S."/>
            <person name="Azam M.S."/>
            <person name="Haque T."/>
            <person name="Lashkar M.Z.H."/>
            <person name="Akhand A.I."/>
            <person name="Morshed G."/>
            <person name="Roy S."/>
            <person name="Uddin K.S."/>
            <person name="Rabeya T."/>
            <person name="Hossain A.S."/>
            <person name="Chowdhury A."/>
            <person name="Snigdha A.R."/>
            <person name="Mortoza M.S."/>
            <person name="Matin S.A."/>
            <person name="Hoque S.M.E."/>
            <person name="Islam M.K."/>
            <person name="Roy D.K."/>
            <person name="Haider R."/>
            <person name="Moosa M.M."/>
            <person name="Elias S.M."/>
            <person name="Hasan A.M."/>
            <person name="Jahan S."/>
            <person name="Shafiuddin M."/>
            <person name="Mahmood N."/>
            <person name="Shommy N.S."/>
        </authorList>
    </citation>
    <scope>NUCLEOTIDE SEQUENCE [LARGE SCALE GENOMIC DNA]</scope>
    <source>
        <strain evidence="2">cv. O-4</strain>
    </source>
</reference>
<gene>
    <name evidence="1" type="ORF">COLO4_11527</name>
</gene>
<sequence length="75" mass="8505">MVNLKELKQRKISTLGHWVALFQQSLQKCVPPMKFSLKAKFFPCVSLLVQTAAWLGSDKTAAGAFQGRNRWTMVH</sequence>
<dbReference type="AlphaFoldDB" id="A0A1R3K417"/>
<comment type="caution">
    <text evidence="1">The sequence shown here is derived from an EMBL/GenBank/DDBJ whole genome shotgun (WGS) entry which is preliminary data.</text>
</comment>
<dbReference type="EMBL" id="AWUE01014712">
    <property type="protein sequence ID" value="OMP01829.1"/>
    <property type="molecule type" value="Genomic_DNA"/>
</dbReference>
<name>A0A1R3K417_9ROSI</name>
<proteinExistence type="predicted"/>
<accession>A0A1R3K417</accession>
<evidence type="ECO:0000313" key="2">
    <source>
        <dbReference type="Proteomes" id="UP000187203"/>
    </source>
</evidence>
<organism evidence="1 2">
    <name type="scientific">Corchorus olitorius</name>
    <dbReference type="NCBI Taxonomy" id="93759"/>
    <lineage>
        <taxon>Eukaryota</taxon>
        <taxon>Viridiplantae</taxon>
        <taxon>Streptophyta</taxon>
        <taxon>Embryophyta</taxon>
        <taxon>Tracheophyta</taxon>
        <taxon>Spermatophyta</taxon>
        <taxon>Magnoliopsida</taxon>
        <taxon>eudicotyledons</taxon>
        <taxon>Gunneridae</taxon>
        <taxon>Pentapetalae</taxon>
        <taxon>rosids</taxon>
        <taxon>malvids</taxon>
        <taxon>Malvales</taxon>
        <taxon>Malvaceae</taxon>
        <taxon>Grewioideae</taxon>
        <taxon>Apeibeae</taxon>
        <taxon>Corchorus</taxon>
    </lineage>
</organism>
<evidence type="ECO:0000313" key="1">
    <source>
        <dbReference type="EMBL" id="OMP01829.1"/>
    </source>
</evidence>
<dbReference type="Proteomes" id="UP000187203">
    <property type="component" value="Unassembled WGS sequence"/>
</dbReference>
<protein>
    <submittedName>
        <fullName evidence="1">Uncharacterized protein</fullName>
    </submittedName>
</protein>